<dbReference type="PROSITE" id="PS50297">
    <property type="entry name" value="ANK_REP_REGION"/>
    <property type="match status" value="1"/>
</dbReference>
<protein>
    <submittedName>
        <fullName evidence="2">Uncharacterized protein</fullName>
    </submittedName>
</protein>
<dbReference type="EMBL" id="BDQV01000286">
    <property type="protein sequence ID" value="GAY61875.1"/>
    <property type="molecule type" value="Genomic_DNA"/>
</dbReference>
<dbReference type="AlphaFoldDB" id="A0A2H5QCA1"/>
<feature type="repeat" description="ANK" evidence="1">
    <location>
        <begin position="94"/>
        <end position="126"/>
    </location>
</feature>
<sequence>MNCSYSSYTAAPSVTDLETTLIINSLLEDDKKQLINVSKRHFIDNSLDSADQQTAIVTKLLRVSCIFDSVSCATSLVNGDLGPVALVNEVEESSGMTALHLAAESHAARCVELLLKKRARTGIRSKDGRRLLPLELSLSSSR</sequence>
<organism evidence="2 3">
    <name type="scientific">Citrus unshiu</name>
    <name type="common">Satsuma mandarin</name>
    <name type="synonym">Citrus nobilis var. unshiu</name>
    <dbReference type="NCBI Taxonomy" id="55188"/>
    <lineage>
        <taxon>Eukaryota</taxon>
        <taxon>Viridiplantae</taxon>
        <taxon>Streptophyta</taxon>
        <taxon>Embryophyta</taxon>
        <taxon>Tracheophyta</taxon>
        <taxon>Spermatophyta</taxon>
        <taxon>Magnoliopsida</taxon>
        <taxon>eudicotyledons</taxon>
        <taxon>Gunneridae</taxon>
        <taxon>Pentapetalae</taxon>
        <taxon>rosids</taxon>
        <taxon>malvids</taxon>
        <taxon>Sapindales</taxon>
        <taxon>Rutaceae</taxon>
        <taxon>Aurantioideae</taxon>
        <taxon>Citrus</taxon>
    </lineage>
</organism>
<keyword evidence="1" id="KW-0040">ANK repeat</keyword>
<gene>
    <name evidence="2" type="ORF">CUMW_213390</name>
</gene>
<dbReference type="SUPFAM" id="SSF48403">
    <property type="entry name" value="Ankyrin repeat"/>
    <property type="match status" value="1"/>
</dbReference>
<dbReference type="PROSITE" id="PS50088">
    <property type="entry name" value="ANK_REPEAT"/>
    <property type="match status" value="1"/>
</dbReference>
<evidence type="ECO:0000313" key="3">
    <source>
        <dbReference type="Proteomes" id="UP000236630"/>
    </source>
</evidence>
<comment type="caution">
    <text evidence="2">The sequence shown here is derived from an EMBL/GenBank/DDBJ whole genome shotgun (WGS) entry which is preliminary data.</text>
</comment>
<dbReference type="STRING" id="55188.A0A2H5QCA1"/>
<dbReference type="InterPro" id="IPR036770">
    <property type="entry name" value="Ankyrin_rpt-contain_sf"/>
</dbReference>
<keyword evidence="3" id="KW-1185">Reference proteome</keyword>
<dbReference type="Proteomes" id="UP000236630">
    <property type="component" value="Unassembled WGS sequence"/>
</dbReference>
<evidence type="ECO:0000256" key="1">
    <source>
        <dbReference type="PROSITE-ProRule" id="PRU00023"/>
    </source>
</evidence>
<proteinExistence type="predicted"/>
<accession>A0A2H5QCA1</accession>
<dbReference type="InterPro" id="IPR002110">
    <property type="entry name" value="Ankyrin_rpt"/>
</dbReference>
<dbReference type="Pfam" id="PF00023">
    <property type="entry name" value="Ank"/>
    <property type="match status" value="1"/>
</dbReference>
<name>A0A2H5QCA1_CITUN</name>
<reference evidence="2 3" key="1">
    <citation type="journal article" date="2017" name="Front. Genet.">
        <title>Draft sequencing of the heterozygous diploid genome of Satsuma (Citrus unshiu Marc.) using a hybrid assembly approach.</title>
        <authorList>
            <person name="Shimizu T."/>
            <person name="Tanizawa Y."/>
            <person name="Mochizuki T."/>
            <person name="Nagasaki H."/>
            <person name="Yoshioka T."/>
            <person name="Toyoda A."/>
            <person name="Fujiyama A."/>
            <person name="Kaminuma E."/>
            <person name="Nakamura Y."/>
        </authorList>
    </citation>
    <scope>NUCLEOTIDE SEQUENCE [LARGE SCALE GENOMIC DNA]</scope>
    <source>
        <strain evidence="3">cv. Miyagawa wase</strain>
    </source>
</reference>
<evidence type="ECO:0000313" key="2">
    <source>
        <dbReference type="EMBL" id="GAY61875.1"/>
    </source>
</evidence>
<dbReference type="Gene3D" id="1.25.40.20">
    <property type="entry name" value="Ankyrin repeat-containing domain"/>
    <property type="match status" value="1"/>
</dbReference>